<name>A0A8J8NRA8_HALGN</name>
<accession>A0A8J8NRA8</accession>
<evidence type="ECO:0000256" key="1">
    <source>
        <dbReference type="SAM" id="MobiDB-lite"/>
    </source>
</evidence>
<dbReference type="AlphaFoldDB" id="A0A8J8NRA8"/>
<reference evidence="3" key="1">
    <citation type="submission" date="2019-06" db="EMBL/GenBank/DDBJ databases">
        <authorList>
            <person name="Zheng W."/>
        </authorList>
    </citation>
    <scope>NUCLEOTIDE SEQUENCE</scope>
    <source>
        <strain evidence="3">QDHG01</strain>
    </source>
</reference>
<evidence type="ECO:0000313" key="3">
    <source>
        <dbReference type="EMBL" id="TNV80142.1"/>
    </source>
</evidence>
<feature type="compositionally biased region" description="Polar residues" evidence="1">
    <location>
        <begin position="514"/>
        <end position="523"/>
    </location>
</feature>
<evidence type="ECO:0000256" key="2">
    <source>
        <dbReference type="SAM" id="Phobius"/>
    </source>
</evidence>
<evidence type="ECO:0000313" key="4">
    <source>
        <dbReference type="Proteomes" id="UP000785679"/>
    </source>
</evidence>
<proteinExistence type="predicted"/>
<feature type="transmembrane region" description="Helical" evidence="2">
    <location>
        <begin position="134"/>
        <end position="153"/>
    </location>
</feature>
<gene>
    <name evidence="3" type="ORF">FGO68_gene11995</name>
</gene>
<comment type="caution">
    <text evidence="3">The sequence shown here is derived from an EMBL/GenBank/DDBJ whole genome shotgun (WGS) entry which is preliminary data.</text>
</comment>
<sequence>MRRTANNNIRGQVGNYYGAAGGGTAFIGKGLTSKRLKNVRQHIRKIAFYDVFAFIIIFLGALFKSLSQRSIVFNITIGVTMLLKVLIASWFYNDRHISRLRTYFICRYAYNIFVFCPVMVIMRSITHTYLQNYFLAGGLLFVTEIAIGTFYICNLYKKMPEELFEDIPGIKITQTNTQEYTQTYGSKAATRQHKLRYELKMNIKEAAAYVVYKVLAPGGEKRAEEIVESMRQREERARKQEVRRRMRLMGEQGGEKLAHGIGGKEGKKGQAYLEEDQESEVDLDINYRVQVMRPHEEIELEQIREDLASGKQQSTMVNKFSWQGGQNQRHDKYLAYQPFIAKVVINDVHYIAAHHDNEKKAESYVLYDARSEIERLKGIDIGRYVEKQKKTEHKPVAASAKLTVKQQEQQPKPIQIEQDTHRVMIGRRDSHESNREGTIEIEEESKAGRVIQSIKATTSSKPIESKVAFKQAWSETQNKVSPVNIVKMEVPAKVVANGPKSQKEEQNHDDDSSSEASNYTDQGNIPIPAAKKRGQPQKRKDSKESSSSLSD</sequence>
<dbReference type="EMBL" id="RRYP01007925">
    <property type="protein sequence ID" value="TNV80142.1"/>
    <property type="molecule type" value="Genomic_DNA"/>
</dbReference>
<feature type="compositionally biased region" description="Basic and acidic residues" evidence="1">
    <location>
        <begin position="501"/>
        <end position="511"/>
    </location>
</feature>
<dbReference type="Proteomes" id="UP000785679">
    <property type="component" value="Unassembled WGS sequence"/>
</dbReference>
<organism evidence="3 4">
    <name type="scientific">Halteria grandinella</name>
    <dbReference type="NCBI Taxonomy" id="5974"/>
    <lineage>
        <taxon>Eukaryota</taxon>
        <taxon>Sar</taxon>
        <taxon>Alveolata</taxon>
        <taxon>Ciliophora</taxon>
        <taxon>Intramacronucleata</taxon>
        <taxon>Spirotrichea</taxon>
        <taxon>Stichotrichia</taxon>
        <taxon>Sporadotrichida</taxon>
        <taxon>Halteriidae</taxon>
        <taxon>Halteria</taxon>
    </lineage>
</organism>
<protein>
    <submittedName>
        <fullName evidence="3">Uncharacterized protein</fullName>
    </submittedName>
</protein>
<feature type="transmembrane region" description="Helical" evidence="2">
    <location>
        <begin position="104"/>
        <end position="122"/>
    </location>
</feature>
<feature type="transmembrane region" description="Helical" evidence="2">
    <location>
        <begin position="46"/>
        <end position="65"/>
    </location>
</feature>
<keyword evidence="2" id="KW-0812">Transmembrane</keyword>
<feature type="region of interest" description="Disordered" evidence="1">
    <location>
        <begin position="495"/>
        <end position="551"/>
    </location>
</feature>
<keyword evidence="2" id="KW-1133">Transmembrane helix</keyword>
<keyword evidence="4" id="KW-1185">Reference proteome</keyword>
<feature type="transmembrane region" description="Helical" evidence="2">
    <location>
        <begin position="71"/>
        <end position="92"/>
    </location>
</feature>
<keyword evidence="2" id="KW-0472">Membrane</keyword>